<dbReference type="AlphaFoldDB" id="A0A6F8VB62"/>
<dbReference type="InterPro" id="IPR051398">
    <property type="entry name" value="Polysacch_Deacetylase"/>
</dbReference>
<gene>
    <name evidence="4" type="ORF">SKTS_14560</name>
</gene>
<keyword evidence="5" id="KW-1185">Reference proteome</keyword>
<sequence length="321" mass="35478">MLVNSAYKFIGNRLSPAGTRARLSILIYHRVLAETDPIFPNEVTAQQFDAQMARLKLVFNVLPLHEAVTRLNAGTLPARSVCITFDDGYADNLTLATPILKKHGLHATFFIATAYLNGGRMFNDTVIEAIRHSSSDGIDLSALGLGRHDVDNPQAKRDAINKILPKVKYLPLDQREDKVAELARMVSDIPLANDLMMTTEQLKALHAAGMGIGGHTSRHPILATLDDSALHQEIAEGKEFLETTLGEKIALFAYPNGKPDTDYLPWQVSIVRELGFDAAVSTQRGVSTQTSDLFQLPRFTPWHLNPSRYVPALLDNLRRCA</sequence>
<dbReference type="GO" id="GO:0005576">
    <property type="term" value="C:extracellular region"/>
    <property type="evidence" value="ECO:0007669"/>
    <property type="project" value="UniProtKB-SubCell"/>
</dbReference>
<evidence type="ECO:0000259" key="3">
    <source>
        <dbReference type="PROSITE" id="PS51677"/>
    </source>
</evidence>
<organism evidence="4 5">
    <name type="scientific">Sulfurimicrobium lacus</name>
    <dbReference type="NCBI Taxonomy" id="2715678"/>
    <lineage>
        <taxon>Bacteria</taxon>
        <taxon>Pseudomonadati</taxon>
        <taxon>Pseudomonadota</taxon>
        <taxon>Betaproteobacteria</taxon>
        <taxon>Nitrosomonadales</taxon>
        <taxon>Sulfuricellaceae</taxon>
        <taxon>Sulfurimicrobium</taxon>
    </lineage>
</organism>
<dbReference type="SUPFAM" id="SSF88713">
    <property type="entry name" value="Glycoside hydrolase/deacetylase"/>
    <property type="match status" value="1"/>
</dbReference>
<name>A0A6F8VB62_9PROT</name>
<keyword evidence="2" id="KW-0732">Signal</keyword>
<dbReference type="RefSeq" id="WP_173062545.1">
    <property type="nucleotide sequence ID" value="NZ_AP022853.1"/>
</dbReference>
<dbReference type="Pfam" id="PF01522">
    <property type="entry name" value="Polysacc_deac_1"/>
    <property type="match status" value="2"/>
</dbReference>
<comment type="subcellular location">
    <subcellularLocation>
        <location evidence="1">Secreted</location>
    </subcellularLocation>
</comment>
<dbReference type="EMBL" id="AP022853">
    <property type="protein sequence ID" value="BCB26570.1"/>
    <property type="molecule type" value="Genomic_DNA"/>
</dbReference>
<dbReference type="InterPro" id="IPR011330">
    <property type="entry name" value="Glyco_hydro/deAcase_b/a-brl"/>
</dbReference>
<dbReference type="Proteomes" id="UP000502260">
    <property type="component" value="Chromosome"/>
</dbReference>
<dbReference type="KEGG" id="slac:SKTS_14560"/>
<reference evidence="5" key="1">
    <citation type="submission" date="2020-03" db="EMBL/GenBank/DDBJ databases">
        <title>Complete genome sequence of sulfur-oxidizing bacterium skT11.</title>
        <authorList>
            <person name="Kanda M."/>
            <person name="Kojima H."/>
            <person name="Fukui M."/>
        </authorList>
    </citation>
    <scope>NUCLEOTIDE SEQUENCE [LARGE SCALE GENOMIC DNA]</scope>
    <source>
        <strain evidence="5">skT11</strain>
    </source>
</reference>
<feature type="domain" description="NodB homology" evidence="3">
    <location>
        <begin position="79"/>
        <end position="321"/>
    </location>
</feature>
<dbReference type="GO" id="GO:0005975">
    <property type="term" value="P:carbohydrate metabolic process"/>
    <property type="evidence" value="ECO:0007669"/>
    <property type="project" value="InterPro"/>
</dbReference>
<dbReference type="CDD" id="cd10918">
    <property type="entry name" value="CE4_NodB_like_5s_6s"/>
    <property type="match status" value="1"/>
</dbReference>
<evidence type="ECO:0000313" key="5">
    <source>
        <dbReference type="Proteomes" id="UP000502260"/>
    </source>
</evidence>
<protein>
    <submittedName>
        <fullName evidence="4">Polysaccharide deacetylase</fullName>
    </submittedName>
</protein>
<dbReference type="PANTHER" id="PTHR34216">
    <property type="match status" value="1"/>
</dbReference>
<proteinExistence type="predicted"/>
<dbReference type="GO" id="GO:0016810">
    <property type="term" value="F:hydrolase activity, acting on carbon-nitrogen (but not peptide) bonds"/>
    <property type="evidence" value="ECO:0007669"/>
    <property type="project" value="InterPro"/>
</dbReference>
<evidence type="ECO:0000256" key="1">
    <source>
        <dbReference type="ARBA" id="ARBA00004613"/>
    </source>
</evidence>
<evidence type="ECO:0000256" key="2">
    <source>
        <dbReference type="ARBA" id="ARBA00022729"/>
    </source>
</evidence>
<dbReference type="PANTHER" id="PTHR34216:SF3">
    <property type="entry name" value="POLY-BETA-1,6-N-ACETYL-D-GLUCOSAMINE N-DEACETYLASE"/>
    <property type="match status" value="1"/>
</dbReference>
<accession>A0A6F8VB62</accession>
<evidence type="ECO:0000313" key="4">
    <source>
        <dbReference type="EMBL" id="BCB26570.1"/>
    </source>
</evidence>
<dbReference type="InterPro" id="IPR002509">
    <property type="entry name" value="NODB_dom"/>
</dbReference>
<dbReference type="Gene3D" id="3.20.20.370">
    <property type="entry name" value="Glycoside hydrolase/deacetylase"/>
    <property type="match status" value="1"/>
</dbReference>
<dbReference type="PROSITE" id="PS51677">
    <property type="entry name" value="NODB"/>
    <property type="match status" value="1"/>
</dbReference>